<evidence type="ECO:0000313" key="1">
    <source>
        <dbReference type="EMBL" id="AJR02545.1"/>
    </source>
</evidence>
<dbReference type="OrthoDB" id="9773531at2"/>
<dbReference type="SUPFAM" id="SSF51445">
    <property type="entry name" value="(Trans)glycosidases"/>
    <property type="match status" value="1"/>
</dbReference>
<sequence>MKRIKFLIIISIILVSSCKAQLKKINGVSFVASREQINEKHVKPLIDIHANYAAVMPFGFIRNLEHPDIVFNTDRQWFGETREGAKQYIETLKKKHIKIMLKPQIWVWHGEFTGNIKMQSEANWKILEDSYTRFILEFAALAGQTNADIFCIGTELETFVNNRPEYWFDLINKIKLVYHGKLTYAANWNEFNSTPFWNELDYVGIDAYFPVSTSKTPTLEECLKGWKSHKNDIIQTYKTYNKPILFTEYGYRSVDYSGKQPWESNRDMDQVNLEAQNNTTQALFETFWDEDWFAGGFVWKWFINHDEVGGEQNFMFTPQNKPAEAIIKTYYETHK</sequence>
<dbReference type="AlphaFoldDB" id="A0A0C5WIL8"/>
<dbReference type="PROSITE" id="PS51257">
    <property type="entry name" value="PROKAR_LIPOPROTEIN"/>
    <property type="match status" value="1"/>
</dbReference>
<dbReference type="HOGENOM" id="CLU_074032_0_0_10"/>
<dbReference type="Proteomes" id="UP000032229">
    <property type="component" value="Chromosome"/>
</dbReference>
<name>A0A0C5WIL8_9FLAO</name>
<protein>
    <submittedName>
        <fullName evidence="1">Glycoside hydrolase</fullName>
    </submittedName>
</protein>
<dbReference type="CDD" id="cd19608">
    <property type="entry name" value="GH113_mannanase-like"/>
    <property type="match status" value="1"/>
</dbReference>
<dbReference type="GO" id="GO:0016787">
    <property type="term" value="F:hydrolase activity"/>
    <property type="evidence" value="ECO:0007669"/>
    <property type="project" value="UniProtKB-KW"/>
</dbReference>
<dbReference type="PATRIC" id="fig|1454006.5.peg.311"/>
<organism evidence="1 2">
    <name type="scientific">Siansivirga zeaxanthinifaciens CC-SAMT-1</name>
    <dbReference type="NCBI Taxonomy" id="1454006"/>
    <lineage>
        <taxon>Bacteria</taxon>
        <taxon>Pseudomonadati</taxon>
        <taxon>Bacteroidota</taxon>
        <taxon>Flavobacteriia</taxon>
        <taxon>Flavobacteriales</taxon>
        <taxon>Flavobacteriaceae</taxon>
        <taxon>Siansivirga</taxon>
    </lineage>
</organism>
<keyword evidence="2" id="KW-1185">Reference proteome</keyword>
<dbReference type="InterPro" id="IPR055151">
    <property type="entry name" value="GH113"/>
</dbReference>
<dbReference type="Pfam" id="PF22612">
    <property type="entry name" value="GH113"/>
    <property type="match status" value="1"/>
</dbReference>
<evidence type="ECO:0000313" key="2">
    <source>
        <dbReference type="Proteomes" id="UP000032229"/>
    </source>
</evidence>
<reference evidence="1 2" key="1">
    <citation type="submission" date="2014-02" db="EMBL/GenBank/DDBJ databases">
        <authorList>
            <person name="Young C.-C."/>
            <person name="Hameed A."/>
            <person name="Huang H.-C."/>
            <person name="Shahina M."/>
        </authorList>
    </citation>
    <scope>NUCLEOTIDE SEQUENCE [LARGE SCALE GENOMIC DNA]</scope>
    <source>
        <strain evidence="1 2">CC-SAMT-1</strain>
    </source>
</reference>
<keyword evidence="1" id="KW-0378">Hydrolase</keyword>
<dbReference type="EMBL" id="CP007202">
    <property type="protein sequence ID" value="AJR02545.1"/>
    <property type="molecule type" value="Genomic_DNA"/>
</dbReference>
<dbReference type="Gene3D" id="3.20.20.80">
    <property type="entry name" value="Glycosidases"/>
    <property type="match status" value="1"/>
</dbReference>
<proteinExistence type="predicted"/>
<dbReference type="RefSeq" id="WP_044637218.1">
    <property type="nucleotide sequence ID" value="NZ_CP007202.1"/>
</dbReference>
<dbReference type="STRING" id="1454006.AW14_01645"/>
<gene>
    <name evidence="1" type="ORF">AW14_01645</name>
</gene>
<accession>A0A0C5WIL8</accession>
<dbReference type="InterPro" id="IPR017853">
    <property type="entry name" value="GH"/>
</dbReference>
<dbReference type="KEGG" id="sze:AW14_01645"/>